<comment type="caution">
    <text evidence="2">The sequence shown here is derived from an EMBL/GenBank/DDBJ whole genome shotgun (WGS) entry which is preliminary data.</text>
</comment>
<evidence type="ECO:0000313" key="3">
    <source>
        <dbReference type="Proteomes" id="UP000813385"/>
    </source>
</evidence>
<dbReference type="EMBL" id="JAGPXD010000001">
    <property type="protein sequence ID" value="KAH7374787.1"/>
    <property type="molecule type" value="Genomic_DNA"/>
</dbReference>
<name>A0A8K0TP36_9PEZI</name>
<feature type="region of interest" description="Disordered" evidence="1">
    <location>
        <begin position="128"/>
        <end position="155"/>
    </location>
</feature>
<dbReference type="Proteomes" id="UP000813385">
    <property type="component" value="Unassembled WGS sequence"/>
</dbReference>
<proteinExistence type="predicted"/>
<reference evidence="2" key="1">
    <citation type="journal article" date="2021" name="Nat. Commun.">
        <title>Genetic determinants of endophytism in the Arabidopsis root mycobiome.</title>
        <authorList>
            <person name="Mesny F."/>
            <person name="Miyauchi S."/>
            <person name="Thiergart T."/>
            <person name="Pickel B."/>
            <person name="Atanasova L."/>
            <person name="Karlsson M."/>
            <person name="Huettel B."/>
            <person name="Barry K.W."/>
            <person name="Haridas S."/>
            <person name="Chen C."/>
            <person name="Bauer D."/>
            <person name="Andreopoulos W."/>
            <person name="Pangilinan J."/>
            <person name="LaButti K."/>
            <person name="Riley R."/>
            <person name="Lipzen A."/>
            <person name="Clum A."/>
            <person name="Drula E."/>
            <person name="Henrissat B."/>
            <person name="Kohler A."/>
            <person name="Grigoriev I.V."/>
            <person name="Martin F.M."/>
            <person name="Hacquard S."/>
        </authorList>
    </citation>
    <scope>NUCLEOTIDE SEQUENCE</scope>
    <source>
        <strain evidence="2">MPI-CAGE-AT-0016</strain>
    </source>
</reference>
<dbReference type="OrthoDB" id="2129362at2759"/>
<evidence type="ECO:0000256" key="1">
    <source>
        <dbReference type="SAM" id="MobiDB-lite"/>
    </source>
</evidence>
<protein>
    <submittedName>
        <fullName evidence="2">Uncharacterized protein</fullName>
    </submittedName>
</protein>
<feature type="compositionally biased region" description="Basic and acidic residues" evidence="1">
    <location>
        <begin position="130"/>
        <end position="155"/>
    </location>
</feature>
<evidence type="ECO:0000313" key="2">
    <source>
        <dbReference type="EMBL" id="KAH7374787.1"/>
    </source>
</evidence>
<dbReference type="AlphaFoldDB" id="A0A8K0TP36"/>
<sequence length="155" mass="17990">MSCRLSLYVHNEHRKKNIGSAIIDRILICMSRTHPGSAVDHKWESDGHHPYNDAENSRMVRFLPNRIIVEGLFAGKKDEGYEWFDKIMASFRFNEAGHIDGAYSTRRGMRSQCFDKFTWVYMAQIQPEPHSGDQNKDAEVIEGAEEQKQLQEDEE</sequence>
<organism evidence="2 3">
    <name type="scientific">Plectosphaerella cucumerina</name>
    <dbReference type="NCBI Taxonomy" id="40658"/>
    <lineage>
        <taxon>Eukaryota</taxon>
        <taxon>Fungi</taxon>
        <taxon>Dikarya</taxon>
        <taxon>Ascomycota</taxon>
        <taxon>Pezizomycotina</taxon>
        <taxon>Sordariomycetes</taxon>
        <taxon>Hypocreomycetidae</taxon>
        <taxon>Glomerellales</taxon>
        <taxon>Plectosphaerellaceae</taxon>
        <taxon>Plectosphaerella</taxon>
    </lineage>
</organism>
<accession>A0A8K0TP36</accession>
<keyword evidence="3" id="KW-1185">Reference proteome</keyword>
<gene>
    <name evidence="2" type="ORF">B0T11DRAFT_269176</name>
</gene>